<organism evidence="1 2">
    <name type="scientific">Trifolium medium</name>
    <dbReference type="NCBI Taxonomy" id="97028"/>
    <lineage>
        <taxon>Eukaryota</taxon>
        <taxon>Viridiplantae</taxon>
        <taxon>Streptophyta</taxon>
        <taxon>Embryophyta</taxon>
        <taxon>Tracheophyta</taxon>
        <taxon>Spermatophyta</taxon>
        <taxon>Magnoliopsida</taxon>
        <taxon>eudicotyledons</taxon>
        <taxon>Gunneridae</taxon>
        <taxon>Pentapetalae</taxon>
        <taxon>rosids</taxon>
        <taxon>fabids</taxon>
        <taxon>Fabales</taxon>
        <taxon>Fabaceae</taxon>
        <taxon>Papilionoideae</taxon>
        <taxon>50 kb inversion clade</taxon>
        <taxon>NPAAA clade</taxon>
        <taxon>Hologalegina</taxon>
        <taxon>IRL clade</taxon>
        <taxon>Trifolieae</taxon>
        <taxon>Trifolium</taxon>
    </lineage>
</organism>
<reference evidence="1 2" key="1">
    <citation type="journal article" date="2018" name="Front. Plant Sci.">
        <title>Red Clover (Trifolium pratense) and Zigzag Clover (T. medium) - A Picture of Genomic Similarities and Differences.</title>
        <authorList>
            <person name="Dluhosova J."/>
            <person name="Istvanek J."/>
            <person name="Nedelnik J."/>
            <person name="Repkova J."/>
        </authorList>
    </citation>
    <scope>NUCLEOTIDE SEQUENCE [LARGE SCALE GENOMIC DNA]</scope>
    <source>
        <strain evidence="2">cv. 10/8</strain>
        <tissue evidence="1">Leaf</tissue>
    </source>
</reference>
<name>A0A392WC33_9FABA</name>
<sequence>ADPVIDMKATAFIAQYKKRISESETHWQAQPEQ</sequence>
<accession>A0A392WC33</accession>
<keyword evidence="2" id="KW-1185">Reference proteome</keyword>
<dbReference type="EMBL" id="LXQA011460615">
    <property type="protein sequence ID" value="MCI97987.1"/>
    <property type="molecule type" value="Genomic_DNA"/>
</dbReference>
<feature type="non-terminal residue" evidence="1">
    <location>
        <position position="1"/>
    </location>
</feature>
<dbReference type="AlphaFoldDB" id="A0A392WC33"/>
<protein>
    <submittedName>
        <fullName evidence="1">Uncharacterized protein</fullName>
    </submittedName>
</protein>
<comment type="caution">
    <text evidence="1">The sequence shown here is derived from an EMBL/GenBank/DDBJ whole genome shotgun (WGS) entry which is preliminary data.</text>
</comment>
<proteinExistence type="predicted"/>
<evidence type="ECO:0000313" key="1">
    <source>
        <dbReference type="EMBL" id="MCI97987.1"/>
    </source>
</evidence>
<evidence type="ECO:0000313" key="2">
    <source>
        <dbReference type="Proteomes" id="UP000265520"/>
    </source>
</evidence>
<dbReference type="Proteomes" id="UP000265520">
    <property type="component" value="Unassembled WGS sequence"/>
</dbReference>